<protein>
    <submittedName>
        <fullName evidence="4">Nitrile-specifier protein 5</fullName>
    </submittedName>
</protein>
<dbReference type="Gene3D" id="2.120.10.80">
    <property type="entry name" value="Kelch-type beta propeller"/>
    <property type="match status" value="3"/>
</dbReference>
<feature type="compositionally biased region" description="Low complexity" evidence="3">
    <location>
        <begin position="163"/>
        <end position="190"/>
    </location>
</feature>
<dbReference type="OrthoDB" id="10250130at2759"/>
<accession>A0A0M9VVW6</accession>
<dbReference type="AlphaFoldDB" id="A0A0M9VVW6"/>
<dbReference type="PANTHER" id="PTHR47435">
    <property type="entry name" value="KELCH REPEAT PROTEIN (AFU_ORTHOLOGUE AFUA_5G12780)"/>
    <property type="match status" value="1"/>
</dbReference>
<feature type="region of interest" description="Disordered" evidence="3">
    <location>
        <begin position="1"/>
        <end position="25"/>
    </location>
</feature>
<feature type="compositionally biased region" description="Basic residues" evidence="3">
    <location>
        <begin position="191"/>
        <end position="201"/>
    </location>
</feature>
<dbReference type="STRING" id="150374.A0A0M9VVW6"/>
<evidence type="ECO:0000313" key="5">
    <source>
        <dbReference type="Proteomes" id="UP000053831"/>
    </source>
</evidence>
<dbReference type="InterPro" id="IPR015915">
    <property type="entry name" value="Kelch-typ_b-propeller"/>
</dbReference>
<feature type="region of interest" description="Disordered" evidence="3">
    <location>
        <begin position="279"/>
        <end position="302"/>
    </location>
</feature>
<dbReference type="PANTHER" id="PTHR47435:SF4">
    <property type="entry name" value="KELCH REPEAT PROTEIN (AFU_ORTHOLOGUE AFUA_5G12780)"/>
    <property type="match status" value="1"/>
</dbReference>
<feature type="compositionally biased region" description="Basic and acidic residues" evidence="3">
    <location>
        <begin position="149"/>
        <end position="162"/>
    </location>
</feature>
<evidence type="ECO:0000256" key="1">
    <source>
        <dbReference type="ARBA" id="ARBA00022737"/>
    </source>
</evidence>
<organism evidence="4 5">
    <name type="scientific">Escovopsis weberi</name>
    <dbReference type="NCBI Taxonomy" id="150374"/>
    <lineage>
        <taxon>Eukaryota</taxon>
        <taxon>Fungi</taxon>
        <taxon>Dikarya</taxon>
        <taxon>Ascomycota</taxon>
        <taxon>Pezizomycotina</taxon>
        <taxon>Sordariomycetes</taxon>
        <taxon>Hypocreomycetidae</taxon>
        <taxon>Hypocreales</taxon>
        <taxon>Hypocreaceae</taxon>
        <taxon>Escovopsis</taxon>
    </lineage>
</organism>
<evidence type="ECO:0000313" key="4">
    <source>
        <dbReference type="EMBL" id="KOS21419.1"/>
    </source>
</evidence>
<feature type="region of interest" description="Disordered" evidence="3">
    <location>
        <begin position="96"/>
        <end position="218"/>
    </location>
</feature>
<dbReference type="Proteomes" id="UP000053831">
    <property type="component" value="Unassembled WGS sequence"/>
</dbReference>
<proteinExistence type="predicted"/>
<evidence type="ECO:0000256" key="2">
    <source>
        <dbReference type="ARBA" id="ARBA00023004"/>
    </source>
</evidence>
<dbReference type="EMBL" id="LGSR01000008">
    <property type="protein sequence ID" value="KOS21419.1"/>
    <property type="molecule type" value="Genomic_DNA"/>
</dbReference>
<evidence type="ECO:0000256" key="3">
    <source>
        <dbReference type="SAM" id="MobiDB-lite"/>
    </source>
</evidence>
<feature type="compositionally biased region" description="Low complexity" evidence="3">
    <location>
        <begin position="445"/>
        <end position="465"/>
    </location>
</feature>
<dbReference type="SUPFAM" id="SSF117281">
    <property type="entry name" value="Kelch motif"/>
    <property type="match status" value="2"/>
</dbReference>
<keyword evidence="5" id="KW-1185">Reference proteome</keyword>
<comment type="caution">
    <text evidence="4">The sequence shown here is derived from an EMBL/GenBank/DDBJ whole genome shotgun (WGS) entry which is preliminary data.</text>
</comment>
<dbReference type="Pfam" id="PF07646">
    <property type="entry name" value="Kelch_2"/>
    <property type="match status" value="1"/>
</dbReference>
<keyword evidence="1" id="KW-0677">Repeat</keyword>
<reference evidence="4 5" key="1">
    <citation type="submission" date="2015-07" db="EMBL/GenBank/DDBJ databases">
        <title>The genome of the fungus Escovopsis weberi, a specialized disease agent of ant agriculture.</title>
        <authorList>
            <person name="de Man T.J."/>
            <person name="Stajich J.E."/>
            <person name="Kubicek C.P."/>
            <person name="Chenthamara K."/>
            <person name="Atanasova L."/>
            <person name="Druzhinina I.S."/>
            <person name="Birnbaum S."/>
            <person name="Barribeau S.M."/>
            <person name="Teiling C."/>
            <person name="Suen G."/>
            <person name="Currie C."/>
            <person name="Gerardo N.M."/>
        </authorList>
    </citation>
    <scope>NUCLEOTIDE SEQUENCE [LARGE SCALE GENOMIC DNA]</scope>
</reference>
<keyword evidence="2" id="KW-0408">Iron</keyword>
<name>A0A0M9VVW6_ESCWE</name>
<sequence length="610" mass="65741">MEQLNGLWRSMPSFRKPPAPTSTGGMTGMTGMTGTWERIHLPPIPRSSHSVNVLSGCAYIFGGETSHDQAVDNDMHVIRLPFSSAGADYFKIPAKADPSAVTPGQETPQGGSPRDSLVSSPGGKHLDQMSLGSLEASETAETASEDGDDAKSDTTTKSETKSVKSIKSIKSIHSTRSFRNFSSGSNSRSGSRTRFRSKGKGRALDVRPILPDVPPPRVGHATATIGARIFMFGGRGGPDMKPLDEGGRVWIFDTRTRAWSFLDPVPAVKGGAIIPHPAPRSCHAATATDRPRDFPPAPRKKADTWSEWALGDTTKTGIPQDPVVGHVAEDAVDEESNGYGTFFVHAGRLESGDRTSDLWAFDVRSRTWTGFPAAPSPAREGPSICISKGRIYRFGGFDGQRELGGQLDFLPIGVEMHDDGASRGEVSLRAGGSWQTIHEDVQDVSTTPTPALTATPTSPESTSELIRSWPEPRSAASLQAVTVGGATEYLILTMGEQSPAHADEHEGARFFSDVWVYQVPQPVTTGFTSAVYQAMARRRGDGRWTRVLMTPYDDEVFEMPRARGLLASAPMTDLVDAGILIWGGLDENNRQRGEGWILRLGSRDTPNGNS</sequence>
<gene>
    <name evidence="4" type="ORF">ESCO_005071</name>
</gene>
<dbReference type="InterPro" id="IPR011498">
    <property type="entry name" value="Kelch_2"/>
</dbReference>
<feature type="region of interest" description="Disordered" evidence="3">
    <location>
        <begin position="445"/>
        <end position="467"/>
    </location>
</feature>
<dbReference type="GO" id="GO:0019760">
    <property type="term" value="P:glucosinolate metabolic process"/>
    <property type="evidence" value="ECO:0007669"/>
    <property type="project" value="UniProtKB-ARBA"/>
</dbReference>